<dbReference type="EMBL" id="VAJM01000002">
    <property type="protein sequence ID" value="TLM95504.1"/>
    <property type="molecule type" value="Genomic_DNA"/>
</dbReference>
<dbReference type="Proteomes" id="UP000305517">
    <property type="component" value="Unassembled WGS sequence"/>
</dbReference>
<sequence length="470" mass="52273">MAVALLQAPPAKAQRVRSTPFAYVPEHSEDPYNQRVHIKTLTLPGSQDFIILSHRSASEYAVERYDADLKKLWTATVPVAPGESMEAFARNDQQALVVLHHSDETGQHLLIQPVDLKTGQKLSAKKVAEGGTQERRPGISISPDGTQLVAWRYVTRDAQIKSLTAAHYDRQLSKLKDRTYDFRDLGSFFSPSVHVANDGTQYVALIGDDNQKLTVRRYRDQEADIKVMAVTVGGVFGGKKVTVRDSQWRLLDGQTLYAATICADYASGEYHSLKLVKFDFAAADMKFAPEFKFTPEYLAETNKLTGASYKRLDDIYLSDVVRTEDQNVVVIAEHKAEEGPDAPVRARELHVFGYNEFQSPTWHQIIAKNQAAPITESFTGIGYRAAPIGNDVQVVTLEKLKEKTDLYLRKIGGLAGTVTEPKALGLNVANDQQVAYVKDFTAWLDGKTMIVVTRPSKKSAALQLNKLVFK</sequence>
<dbReference type="OrthoDB" id="863368at2"/>
<proteinExistence type="predicted"/>
<keyword evidence="2" id="KW-1185">Reference proteome</keyword>
<evidence type="ECO:0008006" key="3">
    <source>
        <dbReference type="Google" id="ProtNLM"/>
    </source>
</evidence>
<accession>A0A5R8WW09</accession>
<evidence type="ECO:0000313" key="1">
    <source>
        <dbReference type="EMBL" id="TLM95504.1"/>
    </source>
</evidence>
<dbReference type="AlphaFoldDB" id="A0A5R8WW09"/>
<evidence type="ECO:0000313" key="2">
    <source>
        <dbReference type="Proteomes" id="UP000305517"/>
    </source>
</evidence>
<protein>
    <recommendedName>
        <fullName evidence="3">S9 family peptidase</fullName>
    </recommendedName>
</protein>
<gene>
    <name evidence="1" type="ORF">FDY95_06875</name>
</gene>
<dbReference type="RefSeq" id="WP_138075999.1">
    <property type="nucleotide sequence ID" value="NZ_VAJM01000002.1"/>
</dbReference>
<name>A0A5R8WW09_9BACT</name>
<organism evidence="1 2">
    <name type="scientific">Hymenobacter jeollabukensis</name>
    <dbReference type="NCBI Taxonomy" id="2025313"/>
    <lineage>
        <taxon>Bacteria</taxon>
        <taxon>Pseudomonadati</taxon>
        <taxon>Bacteroidota</taxon>
        <taxon>Cytophagia</taxon>
        <taxon>Cytophagales</taxon>
        <taxon>Hymenobacteraceae</taxon>
        <taxon>Hymenobacter</taxon>
    </lineage>
</organism>
<reference evidence="1 2" key="1">
    <citation type="submission" date="2019-05" db="EMBL/GenBank/DDBJ databases">
        <title>Hymenobacter edaphi sp. nov., isolated from abandoned arsenic-contaminated farmland soil.</title>
        <authorList>
            <person name="Nie L."/>
        </authorList>
    </citation>
    <scope>NUCLEOTIDE SEQUENCE [LARGE SCALE GENOMIC DNA]</scope>
    <source>
        <strain evidence="1 2">1-3-3-8</strain>
    </source>
</reference>
<comment type="caution">
    <text evidence="1">The sequence shown here is derived from an EMBL/GenBank/DDBJ whole genome shotgun (WGS) entry which is preliminary data.</text>
</comment>